<keyword evidence="2" id="KW-1185">Reference proteome</keyword>
<reference evidence="1" key="1">
    <citation type="journal article" date="2020" name="Cell">
        <title>Large-Scale Comparative Analyses of Tick Genomes Elucidate Their Genetic Diversity and Vector Capacities.</title>
        <authorList>
            <consortium name="Tick Genome and Microbiome Consortium (TIGMIC)"/>
            <person name="Jia N."/>
            <person name="Wang J."/>
            <person name="Shi W."/>
            <person name="Du L."/>
            <person name="Sun Y."/>
            <person name="Zhan W."/>
            <person name="Jiang J.F."/>
            <person name="Wang Q."/>
            <person name="Zhang B."/>
            <person name="Ji P."/>
            <person name="Bell-Sakyi L."/>
            <person name="Cui X.M."/>
            <person name="Yuan T.T."/>
            <person name="Jiang B.G."/>
            <person name="Yang W.F."/>
            <person name="Lam T.T."/>
            <person name="Chang Q.C."/>
            <person name="Ding S.J."/>
            <person name="Wang X.J."/>
            <person name="Zhu J.G."/>
            <person name="Ruan X.D."/>
            <person name="Zhao L."/>
            <person name="Wei J.T."/>
            <person name="Ye R.Z."/>
            <person name="Que T.C."/>
            <person name="Du C.H."/>
            <person name="Zhou Y.H."/>
            <person name="Cheng J.X."/>
            <person name="Dai P.F."/>
            <person name="Guo W.B."/>
            <person name="Han X.H."/>
            <person name="Huang E.J."/>
            <person name="Li L.F."/>
            <person name="Wei W."/>
            <person name="Gao Y.C."/>
            <person name="Liu J.Z."/>
            <person name="Shao H.Z."/>
            <person name="Wang X."/>
            <person name="Wang C.C."/>
            <person name="Yang T.C."/>
            <person name="Huo Q.B."/>
            <person name="Li W."/>
            <person name="Chen H.Y."/>
            <person name="Chen S.E."/>
            <person name="Zhou L.G."/>
            <person name="Ni X.B."/>
            <person name="Tian J.H."/>
            <person name="Sheng Y."/>
            <person name="Liu T."/>
            <person name="Pan Y.S."/>
            <person name="Xia L.Y."/>
            <person name="Li J."/>
            <person name="Zhao F."/>
            <person name="Cao W.C."/>
        </authorList>
    </citation>
    <scope>NUCLEOTIDE SEQUENCE</scope>
    <source>
        <strain evidence="1">Rmic-2018</strain>
    </source>
</reference>
<dbReference type="Proteomes" id="UP000821866">
    <property type="component" value="Chromosome 2"/>
</dbReference>
<evidence type="ECO:0000313" key="1">
    <source>
        <dbReference type="EMBL" id="KAH8034323.1"/>
    </source>
</evidence>
<protein>
    <submittedName>
        <fullName evidence="1">Uncharacterized protein</fullName>
    </submittedName>
</protein>
<reference evidence="1" key="2">
    <citation type="submission" date="2021-09" db="EMBL/GenBank/DDBJ databases">
        <authorList>
            <person name="Jia N."/>
            <person name="Wang J."/>
            <person name="Shi W."/>
            <person name="Du L."/>
            <person name="Sun Y."/>
            <person name="Zhan W."/>
            <person name="Jiang J."/>
            <person name="Wang Q."/>
            <person name="Zhang B."/>
            <person name="Ji P."/>
            <person name="Sakyi L.B."/>
            <person name="Cui X."/>
            <person name="Yuan T."/>
            <person name="Jiang B."/>
            <person name="Yang W."/>
            <person name="Lam T.T.-Y."/>
            <person name="Chang Q."/>
            <person name="Ding S."/>
            <person name="Wang X."/>
            <person name="Zhu J."/>
            <person name="Ruan X."/>
            <person name="Zhao L."/>
            <person name="Wei J."/>
            <person name="Que T."/>
            <person name="Du C."/>
            <person name="Cheng J."/>
            <person name="Dai P."/>
            <person name="Han X."/>
            <person name="Huang E."/>
            <person name="Gao Y."/>
            <person name="Liu J."/>
            <person name="Shao H."/>
            <person name="Ye R."/>
            <person name="Li L."/>
            <person name="Wei W."/>
            <person name="Wang X."/>
            <person name="Wang C."/>
            <person name="Huo Q."/>
            <person name="Li W."/>
            <person name="Guo W."/>
            <person name="Chen H."/>
            <person name="Chen S."/>
            <person name="Zhou L."/>
            <person name="Zhou L."/>
            <person name="Ni X."/>
            <person name="Tian J."/>
            <person name="Zhou Y."/>
            <person name="Sheng Y."/>
            <person name="Liu T."/>
            <person name="Pan Y."/>
            <person name="Xia L."/>
            <person name="Li J."/>
            <person name="Zhao F."/>
            <person name="Cao W."/>
        </authorList>
    </citation>
    <scope>NUCLEOTIDE SEQUENCE</scope>
    <source>
        <strain evidence="1">Rmic-2018</strain>
        <tissue evidence="1">Larvae</tissue>
    </source>
</reference>
<dbReference type="EMBL" id="JABSTU010000004">
    <property type="protein sequence ID" value="KAH8034323.1"/>
    <property type="molecule type" value="Genomic_DNA"/>
</dbReference>
<accession>A0A9J6EIQ4</accession>
<name>A0A9J6EIQ4_RHIMP</name>
<gene>
    <name evidence="1" type="ORF">HPB51_023212</name>
</gene>
<proteinExistence type="predicted"/>
<organism evidence="1 2">
    <name type="scientific">Rhipicephalus microplus</name>
    <name type="common">Cattle tick</name>
    <name type="synonym">Boophilus microplus</name>
    <dbReference type="NCBI Taxonomy" id="6941"/>
    <lineage>
        <taxon>Eukaryota</taxon>
        <taxon>Metazoa</taxon>
        <taxon>Ecdysozoa</taxon>
        <taxon>Arthropoda</taxon>
        <taxon>Chelicerata</taxon>
        <taxon>Arachnida</taxon>
        <taxon>Acari</taxon>
        <taxon>Parasitiformes</taxon>
        <taxon>Ixodida</taxon>
        <taxon>Ixodoidea</taxon>
        <taxon>Ixodidae</taxon>
        <taxon>Rhipicephalinae</taxon>
        <taxon>Rhipicephalus</taxon>
        <taxon>Boophilus</taxon>
    </lineage>
</organism>
<comment type="caution">
    <text evidence="1">The sequence shown here is derived from an EMBL/GenBank/DDBJ whole genome shotgun (WGS) entry which is preliminary data.</text>
</comment>
<sequence length="177" mass="19790">MGNLPLASSVASYIQATTSLQKLLLTLYWDEGDTEENTNASWTEIVGALSLNRSVKNLEVCVDSHSAGALEQVWRHAGLLEELAEQQSISVAEVTSIVHRGLLSFEGLHDFMRLAGVVQESVVCDPRQHDRPQLDTLNEDCWRLVRRFLVLNDVRQPSKHHSCTAKPYILPFIKTAP</sequence>
<dbReference type="AlphaFoldDB" id="A0A9J6EIQ4"/>
<evidence type="ECO:0000313" key="2">
    <source>
        <dbReference type="Proteomes" id="UP000821866"/>
    </source>
</evidence>